<dbReference type="EMBL" id="CP041637">
    <property type="protein sequence ID" value="QDO93519.1"/>
    <property type="molecule type" value="Genomic_DNA"/>
</dbReference>
<feature type="domain" description="Secretion system C-terminal sorting" evidence="3">
    <location>
        <begin position="40"/>
        <end position="109"/>
    </location>
</feature>
<gene>
    <name evidence="4" type="ORF">FNB79_05850</name>
</gene>
<evidence type="ECO:0000256" key="2">
    <source>
        <dbReference type="SAM" id="SignalP"/>
    </source>
</evidence>
<dbReference type="OrthoDB" id="862563at2"/>
<evidence type="ECO:0000256" key="1">
    <source>
        <dbReference type="ARBA" id="ARBA00022729"/>
    </source>
</evidence>
<dbReference type="NCBIfam" id="TIGR04183">
    <property type="entry name" value="Por_Secre_tail"/>
    <property type="match status" value="1"/>
</dbReference>
<dbReference type="RefSeq" id="WP_143380422.1">
    <property type="nucleotide sequence ID" value="NZ_CP041637.1"/>
</dbReference>
<keyword evidence="1 2" id="KW-0732">Signal</keyword>
<keyword evidence="5" id="KW-1185">Reference proteome</keyword>
<organism evidence="4 5">
    <name type="scientific">Formosa sediminum</name>
    <dbReference type="NCBI Taxonomy" id="2594004"/>
    <lineage>
        <taxon>Bacteria</taxon>
        <taxon>Pseudomonadati</taxon>
        <taxon>Bacteroidota</taxon>
        <taxon>Flavobacteriia</taxon>
        <taxon>Flavobacteriales</taxon>
        <taxon>Flavobacteriaceae</taxon>
        <taxon>Formosa</taxon>
    </lineage>
</organism>
<feature type="signal peptide" evidence="2">
    <location>
        <begin position="1"/>
        <end position="24"/>
    </location>
</feature>
<evidence type="ECO:0000313" key="4">
    <source>
        <dbReference type="EMBL" id="QDO93519.1"/>
    </source>
</evidence>
<name>A0A516GPT6_9FLAO</name>
<evidence type="ECO:0000259" key="3">
    <source>
        <dbReference type="Pfam" id="PF18962"/>
    </source>
</evidence>
<dbReference type="Pfam" id="PF18962">
    <property type="entry name" value="Por_Secre_tail"/>
    <property type="match status" value="1"/>
</dbReference>
<proteinExistence type="predicted"/>
<evidence type="ECO:0000313" key="5">
    <source>
        <dbReference type="Proteomes" id="UP000319209"/>
    </source>
</evidence>
<protein>
    <submittedName>
        <fullName evidence="4">T9SS type A sorting domain-containing protein</fullName>
    </submittedName>
</protein>
<dbReference type="InterPro" id="IPR026444">
    <property type="entry name" value="Secre_tail"/>
</dbReference>
<sequence length="110" mass="12615">MGKNYLFTFLTCFLFFVVSHTTHAQSIEANISQNIEELSIYPNPVMNGKLYIVTKENLTKDIEIFNVLGKLIFQTTLFGKEVNISKLNPGIYIIKIKENNISTTRKLVVR</sequence>
<dbReference type="Proteomes" id="UP000319209">
    <property type="component" value="Chromosome"/>
</dbReference>
<dbReference type="AlphaFoldDB" id="A0A516GPT6"/>
<reference evidence="4 5" key="1">
    <citation type="submission" date="2019-07" db="EMBL/GenBank/DDBJ databases">
        <title>Genome sequencing for Formosa sp. PS13.</title>
        <authorList>
            <person name="Park S.-J."/>
        </authorList>
    </citation>
    <scope>NUCLEOTIDE SEQUENCE [LARGE SCALE GENOMIC DNA]</scope>
    <source>
        <strain evidence="4 5">PS13</strain>
    </source>
</reference>
<accession>A0A516GPT6</accession>
<dbReference type="KEGG" id="fop:FNB79_05850"/>
<feature type="chain" id="PRO_5021921842" evidence="2">
    <location>
        <begin position="25"/>
        <end position="110"/>
    </location>
</feature>